<dbReference type="GO" id="GO:0005539">
    <property type="term" value="F:glycosaminoglycan binding"/>
    <property type="evidence" value="ECO:0007669"/>
    <property type="project" value="TreeGrafter"/>
</dbReference>
<comment type="caution">
    <text evidence="3">The sequence shown here is derived from an EMBL/GenBank/DDBJ whole genome shotgun (WGS) entry which is preliminary data.</text>
</comment>
<dbReference type="GO" id="GO:0008449">
    <property type="term" value="F:N-acetylglucosamine-6-sulfatase activity"/>
    <property type="evidence" value="ECO:0007669"/>
    <property type="project" value="TreeGrafter"/>
</dbReference>
<gene>
    <name evidence="3" type="ORF">TSOC_003670</name>
</gene>
<dbReference type="OrthoDB" id="96314at2759"/>
<reference evidence="3 4" key="1">
    <citation type="journal article" date="2017" name="Mol. Biol. Evol.">
        <title>The 4-celled Tetrabaena socialis nuclear genome reveals the essential components for genetic control of cell number at the origin of multicellularity in the volvocine lineage.</title>
        <authorList>
            <person name="Featherston J."/>
            <person name="Arakaki Y."/>
            <person name="Hanschen E.R."/>
            <person name="Ferris P.J."/>
            <person name="Michod R.E."/>
            <person name="Olson B.J.S.C."/>
            <person name="Nozaki H."/>
            <person name="Durand P.M."/>
        </authorList>
    </citation>
    <scope>NUCLEOTIDE SEQUENCE [LARGE SCALE GENOMIC DNA]</scope>
    <source>
        <strain evidence="3 4">NIES-571</strain>
    </source>
</reference>
<evidence type="ECO:0000259" key="2">
    <source>
        <dbReference type="Pfam" id="PF00884"/>
    </source>
</evidence>
<dbReference type="AlphaFoldDB" id="A0A2J8AAX3"/>
<organism evidence="3 4">
    <name type="scientific">Tetrabaena socialis</name>
    <dbReference type="NCBI Taxonomy" id="47790"/>
    <lineage>
        <taxon>Eukaryota</taxon>
        <taxon>Viridiplantae</taxon>
        <taxon>Chlorophyta</taxon>
        <taxon>core chlorophytes</taxon>
        <taxon>Chlorophyceae</taxon>
        <taxon>CS clade</taxon>
        <taxon>Chlamydomonadales</taxon>
        <taxon>Tetrabaenaceae</taxon>
        <taxon>Tetrabaena</taxon>
    </lineage>
</organism>
<feature type="domain" description="Sulfatase N-terminal" evidence="2">
    <location>
        <begin position="24"/>
        <end position="233"/>
    </location>
</feature>
<evidence type="ECO:0000313" key="3">
    <source>
        <dbReference type="EMBL" id="PNH09657.1"/>
    </source>
</evidence>
<dbReference type="PANTHER" id="PTHR43108:SF8">
    <property type="entry name" value="SD21168P"/>
    <property type="match status" value="1"/>
</dbReference>
<dbReference type="Pfam" id="PF00884">
    <property type="entry name" value="Sulfatase"/>
    <property type="match status" value="1"/>
</dbReference>
<keyword evidence="4" id="KW-1185">Reference proteome</keyword>
<dbReference type="InterPro" id="IPR017850">
    <property type="entry name" value="Alkaline_phosphatase_core_sf"/>
</dbReference>
<sequence length="268" mass="29857">MTRTLGWTLIDPLMQDYNGPEYDREEYASSPDYMLNCEGGSVQSYLGQYHEEVIRAKALKYLDEAVARGPPFFLYISTVAPHDAKGFGAFPQVPPAYRNLFPGAKAPRTGNWGIPSPSNIGFSSSRRNDFNETDIDGRFRARVQALRAVDDTLDAILSRLACHGQENNTVVVFTSDNGFKLGNHNMAQEKFTFYEEDVRVPLLMAGPGIPRGVFVPEVAAAMTDLSATVAAIAGWRCAAVRQRYYHPENERADKRLAPASLWKWVADK</sequence>
<accession>A0A2J8AAX3</accession>
<proteinExistence type="inferred from homology"/>
<dbReference type="Proteomes" id="UP000236333">
    <property type="component" value="Unassembled WGS sequence"/>
</dbReference>
<dbReference type="PANTHER" id="PTHR43108">
    <property type="entry name" value="N-ACETYLGLUCOSAMINE-6-SULFATASE FAMILY MEMBER"/>
    <property type="match status" value="1"/>
</dbReference>
<name>A0A2J8AAX3_9CHLO</name>
<comment type="similarity">
    <text evidence="1">Belongs to the sulfatase family.</text>
</comment>
<dbReference type="EMBL" id="PGGS01000082">
    <property type="protein sequence ID" value="PNH09657.1"/>
    <property type="molecule type" value="Genomic_DNA"/>
</dbReference>
<protein>
    <submittedName>
        <fullName evidence="3">N-acetylglucosamine-6-sulfatase</fullName>
    </submittedName>
</protein>
<dbReference type="Gene3D" id="3.40.720.10">
    <property type="entry name" value="Alkaline Phosphatase, subunit A"/>
    <property type="match status" value="1"/>
</dbReference>
<dbReference type="SUPFAM" id="SSF53649">
    <property type="entry name" value="Alkaline phosphatase-like"/>
    <property type="match status" value="1"/>
</dbReference>
<evidence type="ECO:0000313" key="4">
    <source>
        <dbReference type="Proteomes" id="UP000236333"/>
    </source>
</evidence>
<evidence type="ECO:0000256" key="1">
    <source>
        <dbReference type="ARBA" id="ARBA00008779"/>
    </source>
</evidence>
<dbReference type="InterPro" id="IPR000917">
    <property type="entry name" value="Sulfatase_N"/>
</dbReference>